<feature type="transmembrane region" description="Helical" evidence="1">
    <location>
        <begin position="263"/>
        <end position="286"/>
    </location>
</feature>
<feature type="signal peptide" evidence="2">
    <location>
        <begin position="1"/>
        <end position="24"/>
    </location>
</feature>
<dbReference type="Pfam" id="PF14368">
    <property type="entry name" value="LTP_2"/>
    <property type="match status" value="1"/>
</dbReference>
<name>A0A835BCJ9_9POAL</name>
<keyword evidence="1" id="KW-0812">Transmembrane</keyword>
<organism evidence="4 5">
    <name type="scientific">Digitaria exilis</name>
    <dbReference type="NCBI Taxonomy" id="1010633"/>
    <lineage>
        <taxon>Eukaryota</taxon>
        <taxon>Viridiplantae</taxon>
        <taxon>Streptophyta</taxon>
        <taxon>Embryophyta</taxon>
        <taxon>Tracheophyta</taxon>
        <taxon>Spermatophyta</taxon>
        <taxon>Magnoliopsida</taxon>
        <taxon>Liliopsida</taxon>
        <taxon>Poales</taxon>
        <taxon>Poaceae</taxon>
        <taxon>PACMAD clade</taxon>
        <taxon>Panicoideae</taxon>
        <taxon>Panicodae</taxon>
        <taxon>Paniceae</taxon>
        <taxon>Anthephorinae</taxon>
        <taxon>Digitaria</taxon>
    </lineage>
</organism>
<dbReference type="Proteomes" id="UP000636709">
    <property type="component" value="Unassembled WGS sequence"/>
</dbReference>
<dbReference type="InterPro" id="IPR016140">
    <property type="entry name" value="Bifunc_inhib/LTP/seed_store"/>
</dbReference>
<accession>A0A835BCJ9</accession>
<dbReference type="AlphaFoldDB" id="A0A835BCJ9"/>
<comment type="caution">
    <text evidence="4">The sequence shown here is derived from an EMBL/GenBank/DDBJ whole genome shotgun (WGS) entry which is preliminary data.</text>
</comment>
<keyword evidence="5" id="KW-1185">Reference proteome</keyword>
<evidence type="ECO:0000256" key="2">
    <source>
        <dbReference type="SAM" id="SignalP"/>
    </source>
</evidence>
<evidence type="ECO:0000313" key="4">
    <source>
        <dbReference type="EMBL" id="KAF8696154.1"/>
    </source>
</evidence>
<protein>
    <recommendedName>
        <fullName evidence="3">Bifunctional inhibitor/plant lipid transfer protein/seed storage helical domain-containing protein</fullName>
    </recommendedName>
</protein>
<feature type="chain" id="PRO_5033047904" description="Bifunctional inhibitor/plant lipid transfer protein/seed storage helical domain-containing protein" evidence="2">
    <location>
        <begin position="25"/>
        <end position="363"/>
    </location>
</feature>
<keyword evidence="1" id="KW-1133">Transmembrane helix</keyword>
<reference evidence="4" key="1">
    <citation type="submission" date="2020-07" db="EMBL/GenBank/DDBJ databases">
        <title>Genome sequence and genetic diversity analysis of an under-domesticated orphan crop, white fonio (Digitaria exilis).</title>
        <authorList>
            <person name="Bennetzen J.L."/>
            <person name="Chen S."/>
            <person name="Ma X."/>
            <person name="Wang X."/>
            <person name="Yssel A.E.J."/>
            <person name="Chaluvadi S.R."/>
            <person name="Johnson M."/>
            <person name="Gangashetty P."/>
            <person name="Hamidou F."/>
            <person name="Sanogo M.D."/>
            <person name="Zwaenepoel A."/>
            <person name="Wallace J."/>
            <person name="Van De Peer Y."/>
            <person name="Van Deynze A."/>
        </authorList>
    </citation>
    <scope>NUCLEOTIDE SEQUENCE</scope>
    <source>
        <tissue evidence="4">Leaves</tissue>
    </source>
</reference>
<keyword evidence="2" id="KW-0732">Signal</keyword>
<dbReference type="EMBL" id="JACEFO010001882">
    <property type="protein sequence ID" value="KAF8696154.1"/>
    <property type="molecule type" value="Genomic_DNA"/>
</dbReference>
<sequence length="363" mass="38014">MERHLVLLLGLLAWASAAATGAGAQPACEPSNLATQIALLCMPDMPTAPCCEPVVASVNLGGGVPCLCRVAAQPRLVLAGLNASHLLALYTACGGLRTEGAHLAASGCQAGCSRCCAYGWVVCRFRFASSSGEEHFCFTFFFLPGAYASTLLVGVRHPPQRTPSSPRHRPPRLATSCEHVRTRTHLFSVPSPGCCSAVRDTVDDPDRDCLCNVGSLDIYTVWTLYKTCGGPELHTCASGFPSSSPASFVFTPSASPAAARRPAALSVGVLVGIVLGVVAGVVVMGVEVSLMSLSTLVHVDCVDLCTTSYHCWDCTLRACPITRGAAGGTSRTSAAGGPWFTSSGTDDIIFEQRRCPLLIQHSR</sequence>
<evidence type="ECO:0000313" key="5">
    <source>
        <dbReference type="Proteomes" id="UP000636709"/>
    </source>
</evidence>
<dbReference type="InterPro" id="IPR036312">
    <property type="entry name" value="Bifun_inhib/LTP/seed_sf"/>
</dbReference>
<keyword evidence="1" id="KW-0472">Membrane</keyword>
<evidence type="ECO:0000259" key="3">
    <source>
        <dbReference type="Pfam" id="PF14368"/>
    </source>
</evidence>
<proteinExistence type="predicted"/>
<gene>
    <name evidence="4" type="ORF">HU200_037048</name>
</gene>
<evidence type="ECO:0000256" key="1">
    <source>
        <dbReference type="SAM" id="Phobius"/>
    </source>
</evidence>
<feature type="domain" description="Bifunctional inhibitor/plant lipid transfer protein/seed storage helical" evidence="3">
    <location>
        <begin position="12"/>
        <end position="95"/>
    </location>
</feature>
<dbReference type="SUPFAM" id="SSF47699">
    <property type="entry name" value="Bifunctional inhibitor/lipid-transfer protein/seed storage 2S albumin"/>
    <property type="match status" value="2"/>
</dbReference>